<dbReference type="InterPro" id="IPR045058">
    <property type="entry name" value="GIMA/IAN/Toc"/>
</dbReference>
<evidence type="ECO:0000259" key="4">
    <source>
        <dbReference type="PROSITE" id="PS51720"/>
    </source>
</evidence>
<evidence type="ECO:0000256" key="3">
    <source>
        <dbReference type="ARBA" id="ARBA00023134"/>
    </source>
</evidence>
<proteinExistence type="inferred from homology"/>
<dbReference type="PROSITE" id="PS51720">
    <property type="entry name" value="G_AIG1"/>
    <property type="match status" value="1"/>
</dbReference>
<comment type="similarity">
    <text evidence="1">Belongs to the TRAFAC class TrmE-Era-EngA-EngB-Septin-like GTPase superfamily. AIG1/Toc34/Toc159-like paraseptin GTPase family. IAN subfamily.</text>
</comment>
<keyword evidence="2" id="KW-0547">Nucleotide-binding</keyword>
<dbReference type="GO" id="GO:0005525">
    <property type="term" value="F:GTP binding"/>
    <property type="evidence" value="ECO:0007669"/>
    <property type="project" value="UniProtKB-KW"/>
</dbReference>
<dbReference type="FunFam" id="3.40.50.300:FF:000366">
    <property type="entry name" value="GTPase, IMAP family member 2"/>
    <property type="match status" value="1"/>
</dbReference>
<feature type="domain" description="AIG1-type G" evidence="4">
    <location>
        <begin position="1"/>
        <end position="194"/>
    </location>
</feature>
<evidence type="ECO:0000256" key="1">
    <source>
        <dbReference type="ARBA" id="ARBA00008535"/>
    </source>
</evidence>
<dbReference type="InterPro" id="IPR027417">
    <property type="entry name" value="P-loop_NTPase"/>
</dbReference>
<organism evidence="5 6">
    <name type="scientific">Astyanax mexicanus</name>
    <name type="common">Blind cave fish</name>
    <name type="synonym">Astyanax fasciatus mexicanus</name>
    <dbReference type="NCBI Taxonomy" id="7994"/>
    <lineage>
        <taxon>Eukaryota</taxon>
        <taxon>Metazoa</taxon>
        <taxon>Chordata</taxon>
        <taxon>Craniata</taxon>
        <taxon>Vertebrata</taxon>
        <taxon>Euteleostomi</taxon>
        <taxon>Actinopterygii</taxon>
        <taxon>Neopterygii</taxon>
        <taxon>Teleostei</taxon>
        <taxon>Ostariophysi</taxon>
        <taxon>Characiformes</taxon>
        <taxon>Characoidei</taxon>
        <taxon>Acestrorhamphidae</taxon>
        <taxon>Acestrorhamphinae</taxon>
        <taxon>Astyanax</taxon>
    </lineage>
</organism>
<reference evidence="5" key="1">
    <citation type="submission" date="2025-08" db="UniProtKB">
        <authorList>
            <consortium name="Ensembl"/>
        </authorList>
    </citation>
    <scope>IDENTIFICATION</scope>
</reference>
<dbReference type="Ensembl" id="ENSAMXT00005028497.1">
    <property type="protein sequence ID" value="ENSAMXP00005025867.1"/>
    <property type="gene ID" value="ENSAMXG00005013086.1"/>
</dbReference>
<dbReference type="InterPro" id="IPR006703">
    <property type="entry name" value="G_AIG1"/>
</dbReference>
<dbReference type="SUPFAM" id="SSF52540">
    <property type="entry name" value="P-loop containing nucleoside triphosphate hydrolases"/>
    <property type="match status" value="1"/>
</dbReference>
<accession>A0A8B9JRZ2</accession>
<name>A0A8B9JRZ2_ASTMX</name>
<evidence type="ECO:0000313" key="5">
    <source>
        <dbReference type="Ensembl" id="ENSAMXP00005025867.1"/>
    </source>
</evidence>
<dbReference type="Proteomes" id="UP000694621">
    <property type="component" value="Unplaced"/>
</dbReference>
<protein>
    <recommendedName>
        <fullName evidence="4">AIG1-type G domain-containing protein</fullName>
    </recommendedName>
</protein>
<keyword evidence="3" id="KW-0342">GTP-binding</keyword>
<dbReference type="AlphaFoldDB" id="A0A8B9JRZ2"/>
<dbReference type="Pfam" id="PF04548">
    <property type="entry name" value="AIG1"/>
    <property type="match status" value="1"/>
</dbReference>
<dbReference type="Gene3D" id="3.40.50.300">
    <property type="entry name" value="P-loop containing nucleotide triphosphate hydrolases"/>
    <property type="match status" value="1"/>
</dbReference>
<dbReference type="PANTHER" id="PTHR10903">
    <property type="entry name" value="GTPASE, IMAP FAMILY MEMBER-RELATED"/>
    <property type="match status" value="1"/>
</dbReference>
<dbReference type="PANTHER" id="PTHR10903:SF188">
    <property type="entry name" value="GTPASE IMAP FAMILY MEMBER 2-LIKE-RELATED"/>
    <property type="match status" value="1"/>
</dbReference>
<sequence>MVLLGKTGSGKSSTGNTIFGKEAFEVASVLQGGNMECGEFCSTVNGRTVWVSDTPGFFNPGMSNDKVKGQIEEAIHLVHPGPHVFLLVIRLDERFTEEEQKTVRWILENFGEEIQKHTIVLFTHGNVLKETNIEEYLHLTPDLKKVVDSMADYHVFENEAKYETQVSELLEKIDKLMKNNGNQVYTEWTWNFKAQKSFGAFLDRT</sequence>
<evidence type="ECO:0000256" key="2">
    <source>
        <dbReference type="ARBA" id="ARBA00022741"/>
    </source>
</evidence>
<evidence type="ECO:0000313" key="6">
    <source>
        <dbReference type="Proteomes" id="UP000694621"/>
    </source>
</evidence>